<dbReference type="FunFam" id="3.40.50.2000:FF:000050">
    <property type="entry name" value="UDP-glucuronosyltransferase"/>
    <property type="match status" value="1"/>
</dbReference>
<dbReference type="InterPro" id="IPR050271">
    <property type="entry name" value="UDP-glycosyltransferase"/>
</dbReference>
<dbReference type="EMBL" id="VVIM01000011">
    <property type="protein sequence ID" value="KAB0791719.1"/>
    <property type="molecule type" value="Genomic_DNA"/>
</dbReference>
<dbReference type="SUPFAM" id="SSF53756">
    <property type="entry name" value="UDP-Glycosyltransferase/glycogen phosphorylase"/>
    <property type="match status" value="2"/>
</dbReference>
<feature type="transmembrane region" description="Helical" evidence="4">
    <location>
        <begin position="110"/>
        <end position="140"/>
    </location>
</feature>
<dbReference type="GO" id="GO:0008194">
    <property type="term" value="F:UDP-glycosyltransferase activity"/>
    <property type="evidence" value="ECO:0007669"/>
    <property type="project" value="InterPro"/>
</dbReference>
<keyword evidence="4" id="KW-0472">Membrane</keyword>
<feature type="transmembrane region" description="Helical" evidence="4">
    <location>
        <begin position="599"/>
        <end position="623"/>
    </location>
</feature>
<accession>A0A5N4A368</accession>
<dbReference type="AlphaFoldDB" id="A0A5N4A368"/>
<sequence length="628" mass="71414">MDESIFAHVPMIIIPFIGDQFFNAQRMLERGVGLSLDYTNLQKEEFKSAIIEVITNPRYKKKVTELAELASDQPMTGLERAVWWTEYVLRHKGAKHLRSPFLEIPTYQYLLLDVICVLLVILASGCCTAMIALFVILWAISCGNSAKILGIISFPSYSHQVVFQPLWRELSLRGHQVTTLTADLINDPQLTNLTEINLHFSYDAWRSVLGEVIEDVNTDLIKSVTGITRAMQEFSRVQLAHPRVQGLIRSDASFDLVIVEYLLPSMFGFAARFKCPHIGVTSMDALHHTLKTIGNPIHPVIHPEFLLHFTDHSTLLKRFTSVAFSLFTEVLFNHHFFATQETLVETYFGPNYPSLTEIAQNVSLFFINSDPIFYKAKPLLPNVIQIGGGSYRIPSGPLPTDLRDVLDSASEGAIYFSLGTNVKCEDLPNDTRKQILSTFAELPYTVLWKFDSDHMPDAPKNVHVAKWFPQPNVLKHPNVKLFITQGGVQSTEEAIYAHVPIIAIPFYADQFSNAERMLERGFGLKLDYNHLRKEELKSAIEEVITNPRYKRRIAELAELASDQPMTGLERAVWWTEYVLRHKGAKHFRSPYLDIPAYQYYLLDIICLVAVVFLILVGILFLVLKMVLK</sequence>
<comment type="similarity">
    <text evidence="1">Belongs to the UDP-glycosyltransferase family.</text>
</comment>
<evidence type="ECO:0000256" key="2">
    <source>
        <dbReference type="ARBA" id="ARBA00022676"/>
    </source>
</evidence>
<evidence type="ECO:0000313" key="6">
    <source>
        <dbReference type="Proteomes" id="UP000327044"/>
    </source>
</evidence>
<name>A0A5N4A368_PHOPY</name>
<evidence type="ECO:0000256" key="1">
    <source>
        <dbReference type="ARBA" id="ARBA00009995"/>
    </source>
</evidence>
<evidence type="ECO:0000256" key="4">
    <source>
        <dbReference type="SAM" id="Phobius"/>
    </source>
</evidence>
<dbReference type="InterPro" id="IPR035595">
    <property type="entry name" value="UDP_glycos_trans_CS"/>
</dbReference>
<reference evidence="5 6" key="1">
    <citation type="journal article" date="2018" name="Elife">
        <title>Firefly genomes illuminate parallel origins of bioluminescence in beetles.</title>
        <authorList>
            <person name="Fallon T.R."/>
            <person name="Lower S.E."/>
            <person name="Chang C.H."/>
            <person name="Bessho-Uehara M."/>
            <person name="Martin G.J."/>
            <person name="Bewick A.J."/>
            <person name="Behringer M."/>
            <person name="Debat H.J."/>
            <person name="Wong I."/>
            <person name="Day J.C."/>
            <person name="Suvorov A."/>
            <person name="Silva C.J."/>
            <person name="Stanger-Hall K.F."/>
            <person name="Hall D.W."/>
            <person name="Schmitz R.J."/>
            <person name="Nelson D.R."/>
            <person name="Lewis S.M."/>
            <person name="Shigenobu S."/>
            <person name="Bybee S.M."/>
            <person name="Larracuente A.M."/>
            <person name="Oba Y."/>
            <person name="Weng J.K."/>
        </authorList>
    </citation>
    <scope>NUCLEOTIDE SEQUENCE [LARGE SCALE GENOMIC DNA]</scope>
    <source>
        <strain evidence="5">1611_PpyrPB1</strain>
        <tissue evidence="5">Whole body</tissue>
    </source>
</reference>
<evidence type="ECO:0000256" key="3">
    <source>
        <dbReference type="ARBA" id="ARBA00022679"/>
    </source>
</evidence>
<dbReference type="Proteomes" id="UP000327044">
    <property type="component" value="Unassembled WGS sequence"/>
</dbReference>
<comment type="caution">
    <text evidence="5">The sequence shown here is derived from an EMBL/GenBank/DDBJ whole genome shotgun (WGS) entry which is preliminary data.</text>
</comment>
<dbReference type="InParanoid" id="A0A5N4A368"/>
<dbReference type="CDD" id="cd03784">
    <property type="entry name" value="GT1_Gtf-like"/>
    <property type="match status" value="1"/>
</dbReference>
<dbReference type="PROSITE" id="PS00375">
    <property type="entry name" value="UDPGT"/>
    <property type="match status" value="1"/>
</dbReference>
<keyword evidence="2" id="KW-0328">Glycosyltransferase</keyword>
<dbReference type="PANTHER" id="PTHR48043:SF159">
    <property type="entry name" value="EG:EG0003.4 PROTEIN-RELATED"/>
    <property type="match status" value="1"/>
</dbReference>
<keyword evidence="4" id="KW-1133">Transmembrane helix</keyword>
<evidence type="ECO:0000313" key="5">
    <source>
        <dbReference type="EMBL" id="KAB0791719.1"/>
    </source>
</evidence>
<keyword evidence="4" id="KW-0812">Transmembrane</keyword>
<dbReference type="PANTHER" id="PTHR48043">
    <property type="entry name" value="EG:EG0003.4 PROTEIN-RELATED"/>
    <property type="match status" value="1"/>
</dbReference>
<proteinExistence type="inferred from homology"/>
<keyword evidence="6" id="KW-1185">Reference proteome</keyword>
<dbReference type="Gene3D" id="3.40.50.2000">
    <property type="entry name" value="Glycogen Phosphorylase B"/>
    <property type="match status" value="3"/>
</dbReference>
<keyword evidence="3" id="KW-0808">Transferase</keyword>
<dbReference type="Pfam" id="PF00201">
    <property type="entry name" value="UDPGT"/>
    <property type="match status" value="2"/>
</dbReference>
<dbReference type="InterPro" id="IPR002213">
    <property type="entry name" value="UDP_glucos_trans"/>
</dbReference>
<gene>
    <name evidence="5" type="ORF">PPYR_03519</name>
</gene>
<protein>
    <submittedName>
        <fullName evidence="5">Uncharacterized protein</fullName>
    </submittedName>
</protein>
<organism evidence="5 6">
    <name type="scientific">Photinus pyralis</name>
    <name type="common">Common eastern firefly</name>
    <name type="synonym">Lampyris pyralis</name>
    <dbReference type="NCBI Taxonomy" id="7054"/>
    <lineage>
        <taxon>Eukaryota</taxon>
        <taxon>Metazoa</taxon>
        <taxon>Ecdysozoa</taxon>
        <taxon>Arthropoda</taxon>
        <taxon>Hexapoda</taxon>
        <taxon>Insecta</taxon>
        <taxon>Pterygota</taxon>
        <taxon>Neoptera</taxon>
        <taxon>Endopterygota</taxon>
        <taxon>Coleoptera</taxon>
        <taxon>Polyphaga</taxon>
        <taxon>Elateriformia</taxon>
        <taxon>Elateroidea</taxon>
        <taxon>Lampyridae</taxon>
        <taxon>Lampyrinae</taxon>
        <taxon>Photinus</taxon>
    </lineage>
</organism>